<accession>A0A2U2PGV7</accession>
<evidence type="ECO:0000313" key="2">
    <source>
        <dbReference type="Proteomes" id="UP000245647"/>
    </source>
</evidence>
<name>A0A2U2PGV7_9SPHI</name>
<dbReference type="EMBL" id="QEAS01000008">
    <property type="protein sequence ID" value="PWG80647.1"/>
    <property type="molecule type" value="Genomic_DNA"/>
</dbReference>
<proteinExistence type="predicted"/>
<protein>
    <submittedName>
        <fullName evidence="1">Uncharacterized protein</fullName>
    </submittedName>
</protein>
<reference evidence="1 2" key="1">
    <citation type="submission" date="2018-04" db="EMBL/GenBank/DDBJ databases">
        <title>Pedobacter chongqingensis sp. nov., isolated from a rottenly hemp rope.</title>
        <authorList>
            <person name="Cai Y."/>
        </authorList>
    </citation>
    <scope>NUCLEOTIDE SEQUENCE [LARGE SCALE GENOMIC DNA]</scope>
    <source>
        <strain evidence="1 2">FJ4-8</strain>
    </source>
</reference>
<organism evidence="1 2">
    <name type="scientific">Pararcticibacter amylolyticus</name>
    <dbReference type="NCBI Taxonomy" id="2173175"/>
    <lineage>
        <taxon>Bacteria</taxon>
        <taxon>Pseudomonadati</taxon>
        <taxon>Bacteroidota</taxon>
        <taxon>Sphingobacteriia</taxon>
        <taxon>Sphingobacteriales</taxon>
        <taxon>Sphingobacteriaceae</taxon>
        <taxon>Pararcticibacter</taxon>
    </lineage>
</organism>
<dbReference type="Proteomes" id="UP000245647">
    <property type="component" value="Unassembled WGS sequence"/>
</dbReference>
<sequence length="67" mass="7377">MDFKAVKFPAKIILLATCVQFLGPVAKCSIYAGHAGGFVAIFSSAGDEIKRHRKNHESYCVSFMIRV</sequence>
<keyword evidence="2" id="KW-1185">Reference proteome</keyword>
<evidence type="ECO:0000313" key="1">
    <source>
        <dbReference type="EMBL" id="PWG80647.1"/>
    </source>
</evidence>
<comment type="caution">
    <text evidence="1">The sequence shown here is derived from an EMBL/GenBank/DDBJ whole genome shotgun (WGS) entry which is preliminary data.</text>
</comment>
<gene>
    <name evidence="1" type="ORF">DDR33_11530</name>
</gene>
<dbReference type="AlphaFoldDB" id="A0A2U2PGV7"/>